<evidence type="ECO:0000256" key="2">
    <source>
        <dbReference type="ARBA" id="ARBA00022729"/>
    </source>
</evidence>
<keyword evidence="2" id="KW-0732">Signal</keyword>
<dbReference type="CDD" id="cd11614">
    <property type="entry name" value="SAF_CpaB_FlgA_like"/>
    <property type="match status" value="1"/>
</dbReference>
<dbReference type="PANTHER" id="PTHR36307:SF1">
    <property type="entry name" value="FLAGELLA BASAL BODY P-RING FORMATION PROTEIN FLGA"/>
    <property type="match status" value="1"/>
</dbReference>
<keyword evidence="5" id="KW-0969">Cilium</keyword>
<sequence length="278" mass="29660">MLSLAMLDARTFVRSARKRSASACSPSALSKLILMRMPFTSKFTTTQLLACAATVTAVLCAQPARADAMTEVERAARTQLMADAQRAGLVEPQFTFEVVSAARTPRACAKPFEITLADRRTPARMRAIAHCPDGNWAETYTVRARVNARVVVAAGSIPSGRAIQPNDLALERRELTGTFDDVFSDPAELNGQASRRALRAGQIVDRRAVAEAVLVRRGADVSIVARNSGIVVTTAGQAESNGRLGEIISVRNAATGKVIRARVTGTNEVEPATIATTP</sequence>
<gene>
    <name evidence="5" type="primary">flgA</name>
</gene>
<dbReference type="Pfam" id="PF13144">
    <property type="entry name" value="ChapFlgA"/>
    <property type="match status" value="1"/>
</dbReference>
<comment type="subcellular location">
    <subcellularLocation>
        <location evidence="1">Periplasm</location>
    </subcellularLocation>
</comment>
<dbReference type="PANTHER" id="PTHR36307">
    <property type="entry name" value="FLAGELLA BASAL BODY P-RING FORMATION PROTEIN FLGA"/>
    <property type="match status" value="1"/>
</dbReference>
<dbReference type="InterPro" id="IPR039246">
    <property type="entry name" value="Flagellar_FlgA"/>
</dbReference>
<dbReference type="Gene3D" id="2.30.30.760">
    <property type="match status" value="1"/>
</dbReference>
<keyword evidence="3" id="KW-0574">Periplasm</keyword>
<evidence type="ECO:0000256" key="3">
    <source>
        <dbReference type="ARBA" id="ARBA00022764"/>
    </source>
</evidence>
<organism evidence="5">
    <name type="scientific">Sphingomonas sp. A1</name>
    <dbReference type="NCBI Taxonomy" id="90322"/>
    <lineage>
        <taxon>Bacteria</taxon>
        <taxon>Pseudomonadati</taxon>
        <taxon>Pseudomonadota</taxon>
        <taxon>Alphaproteobacteria</taxon>
        <taxon>Sphingomonadales</taxon>
        <taxon>Sphingomonadaceae</taxon>
        <taxon>Sphingomonas</taxon>
    </lineage>
</organism>
<dbReference type="InterPro" id="IPR013974">
    <property type="entry name" value="SAF"/>
</dbReference>
<reference evidence="5" key="1">
    <citation type="submission" date="2015-04" db="EMBL/GenBank/DDBJ databases">
        <title>Formation of a single polar flagellum by lateral and polar bacterial flagellar gene sets.</title>
        <authorList>
            <person name="Maruyama Y."/>
            <person name="Kobayashi M."/>
            <person name="Murata K."/>
            <person name="Hashimoto W."/>
        </authorList>
    </citation>
    <scope>NUCLEOTIDE SEQUENCE</scope>
    <source>
        <strain evidence="5">A1</strain>
    </source>
</reference>
<evidence type="ECO:0000256" key="1">
    <source>
        <dbReference type="ARBA" id="ARBA00004418"/>
    </source>
</evidence>
<dbReference type="AlphaFoldDB" id="A0A0A8JEI7"/>
<evidence type="ECO:0000259" key="4">
    <source>
        <dbReference type="SMART" id="SM00858"/>
    </source>
</evidence>
<keyword evidence="5" id="KW-0966">Cell projection</keyword>
<accession>A0A0A8JEI7</accession>
<dbReference type="InterPro" id="IPR017585">
    <property type="entry name" value="SAF_FlgA"/>
</dbReference>
<keyword evidence="5" id="KW-0282">Flagellum</keyword>
<dbReference type="GO" id="GO:0042597">
    <property type="term" value="C:periplasmic space"/>
    <property type="evidence" value="ECO:0007669"/>
    <property type="project" value="UniProtKB-SubCell"/>
</dbReference>
<dbReference type="NCBIfam" id="TIGR03170">
    <property type="entry name" value="flgA_cterm"/>
    <property type="match status" value="1"/>
</dbReference>
<protein>
    <submittedName>
        <fullName evidence="5">Flagellar basal body P-ring protein FlgA</fullName>
    </submittedName>
</protein>
<dbReference type="GO" id="GO:0044780">
    <property type="term" value="P:bacterial-type flagellum assembly"/>
    <property type="evidence" value="ECO:0007669"/>
    <property type="project" value="InterPro"/>
</dbReference>
<feature type="domain" description="SAF" evidence="4">
    <location>
        <begin position="148"/>
        <end position="210"/>
    </location>
</feature>
<dbReference type="SMART" id="SM00858">
    <property type="entry name" value="SAF"/>
    <property type="match status" value="1"/>
</dbReference>
<name>A0A0A8JEI7_9SPHN</name>
<proteinExistence type="predicted"/>
<evidence type="ECO:0000313" key="5">
    <source>
        <dbReference type="EMBL" id="BAQ08178.1"/>
    </source>
</evidence>
<dbReference type="EMBL" id="LC043068">
    <property type="protein sequence ID" value="BAQ08178.1"/>
    <property type="molecule type" value="Genomic_DNA"/>
</dbReference>
<dbReference type="Gene3D" id="3.90.1210.10">
    <property type="entry name" value="Antifreeze-like/N-acetylneuraminic acid synthase C-terminal domain"/>
    <property type="match status" value="1"/>
</dbReference>